<dbReference type="Proteomes" id="UP001303760">
    <property type="component" value="Unassembled WGS sequence"/>
</dbReference>
<feature type="compositionally biased region" description="Basic and acidic residues" evidence="1">
    <location>
        <begin position="59"/>
        <end position="76"/>
    </location>
</feature>
<dbReference type="InterPro" id="IPR022190">
    <property type="entry name" value="DUF3716"/>
</dbReference>
<feature type="region of interest" description="Disordered" evidence="1">
    <location>
        <begin position="1"/>
        <end position="76"/>
    </location>
</feature>
<feature type="compositionally biased region" description="Basic and acidic residues" evidence="1">
    <location>
        <begin position="1"/>
        <end position="40"/>
    </location>
</feature>
<evidence type="ECO:0000256" key="1">
    <source>
        <dbReference type="SAM" id="MobiDB-lite"/>
    </source>
</evidence>
<evidence type="ECO:0000313" key="3">
    <source>
        <dbReference type="Proteomes" id="UP001303760"/>
    </source>
</evidence>
<comment type="caution">
    <text evidence="2">The sequence shown here is derived from an EMBL/GenBank/DDBJ whole genome shotgun (WGS) entry which is preliminary data.</text>
</comment>
<organism evidence="2 3">
    <name type="scientific">Achaetomium macrosporum</name>
    <dbReference type="NCBI Taxonomy" id="79813"/>
    <lineage>
        <taxon>Eukaryota</taxon>
        <taxon>Fungi</taxon>
        <taxon>Dikarya</taxon>
        <taxon>Ascomycota</taxon>
        <taxon>Pezizomycotina</taxon>
        <taxon>Sordariomycetes</taxon>
        <taxon>Sordariomycetidae</taxon>
        <taxon>Sordariales</taxon>
        <taxon>Chaetomiaceae</taxon>
        <taxon>Achaetomium</taxon>
    </lineage>
</organism>
<sequence length="259" mass="29570">MATRLSDRSDDLDVAKEDDLPDFKEDDLPAVKKEEDVPDVKEDDVPDAKKEDDLDDAKEDGLPDVKKEDDLNDVKESPLNTRGVLLSGLSTSCQREGTIESRYLKYHKEVQRLFEPVEYFRSDRKVKVSWNLLRPERALALAVYILEPDVHREKCCKQCMKRRGPSPSPMCIVPRGDVLGGACTNCFYSGSRARCSIVTEAEEKRKERERREAGGIRPLTPAILKSLSVAELEQLLSVIRKTIERRQNLIWGGRERQQE</sequence>
<reference evidence="2" key="1">
    <citation type="journal article" date="2023" name="Mol. Phylogenet. Evol.">
        <title>Genome-scale phylogeny and comparative genomics of the fungal order Sordariales.</title>
        <authorList>
            <person name="Hensen N."/>
            <person name="Bonometti L."/>
            <person name="Westerberg I."/>
            <person name="Brannstrom I.O."/>
            <person name="Guillou S."/>
            <person name="Cros-Aarteil S."/>
            <person name="Calhoun S."/>
            <person name="Haridas S."/>
            <person name="Kuo A."/>
            <person name="Mondo S."/>
            <person name="Pangilinan J."/>
            <person name="Riley R."/>
            <person name="LaButti K."/>
            <person name="Andreopoulos B."/>
            <person name="Lipzen A."/>
            <person name="Chen C."/>
            <person name="Yan M."/>
            <person name="Daum C."/>
            <person name="Ng V."/>
            <person name="Clum A."/>
            <person name="Steindorff A."/>
            <person name="Ohm R.A."/>
            <person name="Martin F."/>
            <person name="Silar P."/>
            <person name="Natvig D.O."/>
            <person name="Lalanne C."/>
            <person name="Gautier V."/>
            <person name="Ament-Velasquez S.L."/>
            <person name="Kruys A."/>
            <person name="Hutchinson M.I."/>
            <person name="Powell A.J."/>
            <person name="Barry K."/>
            <person name="Miller A.N."/>
            <person name="Grigoriev I.V."/>
            <person name="Debuchy R."/>
            <person name="Gladieux P."/>
            <person name="Hiltunen Thoren M."/>
            <person name="Johannesson H."/>
        </authorList>
    </citation>
    <scope>NUCLEOTIDE SEQUENCE</scope>
    <source>
        <strain evidence="2">CBS 532.94</strain>
    </source>
</reference>
<proteinExistence type="predicted"/>
<evidence type="ECO:0000313" key="2">
    <source>
        <dbReference type="EMBL" id="KAK4239819.1"/>
    </source>
</evidence>
<name>A0AAN7CD32_9PEZI</name>
<dbReference type="AlphaFoldDB" id="A0AAN7CD32"/>
<dbReference type="Pfam" id="PF12511">
    <property type="entry name" value="DUF3716"/>
    <property type="match status" value="1"/>
</dbReference>
<accession>A0AAN7CD32</accession>
<reference evidence="2" key="2">
    <citation type="submission" date="2023-05" db="EMBL/GenBank/DDBJ databases">
        <authorList>
            <consortium name="Lawrence Berkeley National Laboratory"/>
            <person name="Steindorff A."/>
            <person name="Hensen N."/>
            <person name="Bonometti L."/>
            <person name="Westerberg I."/>
            <person name="Brannstrom I.O."/>
            <person name="Guillou S."/>
            <person name="Cros-Aarteil S."/>
            <person name="Calhoun S."/>
            <person name="Haridas S."/>
            <person name="Kuo A."/>
            <person name="Mondo S."/>
            <person name="Pangilinan J."/>
            <person name="Riley R."/>
            <person name="Labutti K."/>
            <person name="Andreopoulos B."/>
            <person name="Lipzen A."/>
            <person name="Chen C."/>
            <person name="Yanf M."/>
            <person name="Daum C."/>
            <person name="Ng V."/>
            <person name="Clum A."/>
            <person name="Ohm R."/>
            <person name="Martin F."/>
            <person name="Silar P."/>
            <person name="Natvig D."/>
            <person name="Lalanne C."/>
            <person name="Gautier V."/>
            <person name="Ament-Velasquez S.L."/>
            <person name="Kruys A."/>
            <person name="Hutchinson M.I."/>
            <person name="Powell A.J."/>
            <person name="Barry K."/>
            <person name="Miller A.N."/>
            <person name="Grigoriev I.V."/>
            <person name="Debuchy R."/>
            <person name="Gladieux P."/>
            <person name="Thoren M.H."/>
            <person name="Johannesson H."/>
        </authorList>
    </citation>
    <scope>NUCLEOTIDE SEQUENCE</scope>
    <source>
        <strain evidence="2">CBS 532.94</strain>
    </source>
</reference>
<protein>
    <submittedName>
        <fullName evidence="2">Uncharacterized protein</fullName>
    </submittedName>
</protein>
<gene>
    <name evidence="2" type="ORF">C8A03DRAFT_32095</name>
</gene>
<keyword evidence="3" id="KW-1185">Reference proteome</keyword>
<dbReference type="EMBL" id="MU860054">
    <property type="protein sequence ID" value="KAK4239819.1"/>
    <property type="molecule type" value="Genomic_DNA"/>
</dbReference>